<feature type="transmembrane region" description="Helical" evidence="1">
    <location>
        <begin position="172"/>
        <end position="197"/>
    </location>
</feature>
<protein>
    <submittedName>
        <fullName evidence="2">Uncharacterized protein</fullName>
    </submittedName>
</protein>
<reference evidence="2" key="1">
    <citation type="journal article" date="2015" name="Nature">
        <title>Complex archaea that bridge the gap between prokaryotes and eukaryotes.</title>
        <authorList>
            <person name="Spang A."/>
            <person name="Saw J.H."/>
            <person name="Jorgensen S.L."/>
            <person name="Zaremba-Niedzwiedzka K."/>
            <person name="Martijn J."/>
            <person name="Lind A.E."/>
            <person name="van Eijk R."/>
            <person name="Schleper C."/>
            <person name="Guy L."/>
            <person name="Ettema T.J."/>
        </authorList>
    </citation>
    <scope>NUCLEOTIDE SEQUENCE</scope>
</reference>
<dbReference type="AlphaFoldDB" id="A0A0F9Q6H4"/>
<comment type="caution">
    <text evidence="2">The sequence shown here is derived from an EMBL/GenBank/DDBJ whole genome shotgun (WGS) entry which is preliminary data.</text>
</comment>
<evidence type="ECO:0000313" key="2">
    <source>
        <dbReference type="EMBL" id="KKN39605.1"/>
    </source>
</evidence>
<accession>A0A0F9Q6H4</accession>
<feature type="transmembrane region" description="Helical" evidence="1">
    <location>
        <begin position="12"/>
        <end position="32"/>
    </location>
</feature>
<keyword evidence="1" id="KW-0812">Transmembrane</keyword>
<proteinExistence type="predicted"/>
<sequence>MTKGIYYKRRGIGFTATMGIYFTLIIFHKMFYPEASESPLGLNTSIMVGVYMLIGLASIDYKPITLMIERVWNMNCEVGVSDDSKLQTIKAYIAMNVIQWNKYNKLYAQIVDGDKNAIWTAADRFRELILRIPKGRLNVKQFIWIAGYLTYNVVKANGYLPFLPVEYTDIDFLVDFIGIGFFAFTSGTVIGLGSFMGKIFESIKPSKIIIVEESLRLVEQNIIFGARHFGFLRDVVEMKCEEPQECEAPVSASKPAKAST</sequence>
<feature type="transmembrane region" description="Helical" evidence="1">
    <location>
        <begin position="44"/>
        <end position="61"/>
    </location>
</feature>
<gene>
    <name evidence="2" type="ORF">LCGC14_0741790</name>
</gene>
<dbReference type="EMBL" id="LAZR01001754">
    <property type="protein sequence ID" value="KKN39605.1"/>
    <property type="molecule type" value="Genomic_DNA"/>
</dbReference>
<name>A0A0F9Q6H4_9ZZZZ</name>
<organism evidence="2">
    <name type="scientific">marine sediment metagenome</name>
    <dbReference type="NCBI Taxonomy" id="412755"/>
    <lineage>
        <taxon>unclassified sequences</taxon>
        <taxon>metagenomes</taxon>
        <taxon>ecological metagenomes</taxon>
    </lineage>
</organism>
<keyword evidence="1" id="KW-0472">Membrane</keyword>
<keyword evidence="1" id="KW-1133">Transmembrane helix</keyword>
<feature type="transmembrane region" description="Helical" evidence="1">
    <location>
        <begin position="142"/>
        <end position="160"/>
    </location>
</feature>
<evidence type="ECO:0000256" key="1">
    <source>
        <dbReference type="SAM" id="Phobius"/>
    </source>
</evidence>